<dbReference type="InterPro" id="IPR019307">
    <property type="entry name" value="RNA-bd_AU-1/RNase_E/G"/>
</dbReference>
<dbReference type="EMBL" id="CP018154">
    <property type="protein sequence ID" value="APG63164.1"/>
    <property type="molecule type" value="Genomic_DNA"/>
</dbReference>
<dbReference type="Pfam" id="PF10150">
    <property type="entry name" value="RNase_E_G"/>
    <property type="match status" value="1"/>
</dbReference>
<evidence type="ECO:0000313" key="5">
    <source>
        <dbReference type="Proteomes" id="UP000242561"/>
    </source>
</evidence>
<sequence>MSIDNQGPQWIYEDGIGEQRALLIQNGQPIALRLQHPQIMRYGRIFDGKIVKKISGKNLAIILDDNDVEALLQPIPKGVSEGQHIRAEIKREPIEEKGRFKFALAKPALDLAKLSNGYDLAQIISAPLDCKQAEPKKSVSTLVAANQQKPPRKLTPQIENIFDYGWEDLYQMAWDGQWVFEGGELDIHITPAMTLIDIDGSLPPYQLAKKAAEQVAKAIYAFDLQGSIGVDFPTLALKSERQEICDIFDAHMHANCERTAVNGFGFMQIVRRRTGPSVVEILQYRRSYAAAVQILARAANIKGAGQLQIKVHPAIAALLEQNQGLVDSLQNALGRQINLSSSGHLPIYGALFHNEAEIYG</sequence>
<dbReference type="GO" id="GO:0016787">
    <property type="term" value="F:hydrolase activity"/>
    <property type="evidence" value="ECO:0007669"/>
    <property type="project" value="UniProtKB-KW"/>
</dbReference>
<keyword evidence="2" id="KW-0694">RNA-binding</keyword>
<reference evidence="4 5" key="1">
    <citation type="submission" date="2016-11" db="EMBL/GenBank/DDBJ databases">
        <title>Sphingorhabdus sp. LPB0140, isolated from marine environment.</title>
        <authorList>
            <person name="Kim E."/>
            <person name="Yi H."/>
        </authorList>
    </citation>
    <scope>NUCLEOTIDE SEQUENCE [LARGE SCALE GENOMIC DNA]</scope>
    <source>
        <strain evidence="4 5">LPB0140</strain>
    </source>
</reference>
<feature type="domain" description="RNA-binding protein AU-1/Ribonuclease E/G" evidence="3">
    <location>
        <begin position="165"/>
        <end position="274"/>
    </location>
</feature>
<evidence type="ECO:0000256" key="1">
    <source>
        <dbReference type="ARBA" id="ARBA00022801"/>
    </source>
</evidence>
<dbReference type="GO" id="GO:0003723">
    <property type="term" value="F:RNA binding"/>
    <property type="evidence" value="ECO:0007669"/>
    <property type="project" value="UniProtKB-KW"/>
</dbReference>
<accession>A0A1L3JDF5</accession>
<gene>
    <name evidence="4" type="ORF">LPB140_10600</name>
</gene>
<dbReference type="OrthoDB" id="7403919at2"/>
<evidence type="ECO:0000313" key="4">
    <source>
        <dbReference type="EMBL" id="APG63164.1"/>
    </source>
</evidence>
<organism evidence="4 5">
    <name type="scientific">Sphingorhabdus lutea</name>
    <dbReference type="NCBI Taxonomy" id="1913578"/>
    <lineage>
        <taxon>Bacteria</taxon>
        <taxon>Pseudomonadati</taxon>
        <taxon>Pseudomonadota</taxon>
        <taxon>Alphaproteobacteria</taxon>
        <taxon>Sphingomonadales</taxon>
        <taxon>Sphingomonadaceae</taxon>
        <taxon>Sphingorhabdus</taxon>
    </lineage>
</organism>
<keyword evidence="1" id="KW-0378">Hydrolase</keyword>
<name>A0A1L3JDF5_9SPHN</name>
<dbReference type="AlphaFoldDB" id="A0A1L3JDF5"/>
<evidence type="ECO:0000256" key="2">
    <source>
        <dbReference type="ARBA" id="ARBA00022884"/>
    </source>
</evidence>
<dbReference type="Proteomes" id="UP000242561">
    <property type="component" value="Chromosome"/>
</dbReference>
<dbReference type="STRING" id="1913578.LPB140_10600"/>
<protein>
    <recommendedName>
        <fullName evidence="3">RNA-binding protein AU-1/Ribonuclease E/G domain-containing protein</fullName>
    </recommendedName>
</protein>
<proteinExistence type="predicted"/>
<evidence type="ECO:0000259" key="3">
    <source>
        <dbReference type="Pfam" id="PF10150"/>
    </source>
</evidence>
<keyword evidence="5" id="KW-1185">Reference proteome</keyword>
<dbReference type="KEGG" id="sphl:LPB140_10600"/>
<dbReference type="RefSeq" id="WP_072559815.1">
    <property type="nucleotide sequence ID" value="NZ_CP018154.1"/>
</dbReference>